<accession>A0A9D1MSY2</accession>
<sequence>MKIRNPLAQQSLEEKRAQYNKDCETGTIAYKEDRHSVPLSSVNCDDVEFISGLWRVQNKFNPKIQQVRDRKMIIGSLIKHNERTCFDYYNAAFVTYNCYGPLPPRFDMVVARFVTSKGKELLAYGKTIADARAFLGILLCDALDFIHANKVKNVQGKVK</sequence>
<gene>
    <name evidence="1" type="ORF">IAC63_03225</name>
</gene>
<dbReference type="AlphaFoldDB" id="A0A9D1MSY2"/>
<protein>
    <submittedName>
        <fullName evidence="1">Uncharacterized protein</fullName>
    </submittedName>
</protein>
<evidence type="ECO:0000313" key="2">
    <source>
        <dbReference type="Proteomes" id="UP000824142"/>
    </source>
</evidence>
<organism evidence="1 2">
    <name type="scientific">Candidatus Enterousia avicola</name>
    <dbReference type="NCBI Taxonomy" id="2840787"/>
    <lineage>
        <taxon>Bacteria</taxon>
        <taxon>Pseudomonadati</taxon>
        <taxon>Pseudomonadota</taxon>
        <taxon>Alphaproteobacteria</taxon>
        <taxon>Candidatus Enterousia</taxon>
    </lineage>
</organism>
<dbReference type="EMBL" id="DVNO01000029">
    <property type="protein sequence ID" value="HIU65626.1"/>
    <property type="molecule type" value="Genomic_DNA"/>
</dbReference>
<dbReference type="Proteomes" id="UP000824142">
    <property type="component" value="Unassembled WGS sequence"/>
</dbReference>
<comment type="caution">
    <text evidence="1">The sequence shown here is derived from an EMBL/GenBank/DDBJ whole genome shotgun (WGS) entry which is preliminary data.</text>
</comment>
<proteinExistence type="predicted"/>
<reference evidence="1" key="2">
    <citation type="journal article" date="2021" name="PeerJ">
        <title>Extensive microbial diversity within the chicken gut microbiome revealed by metagenomics and culture.</title>
        <authorList>
            <person name="Gilroy R."/>
            <person name="Ravi A."/>
            <person name="Getino M."/>
            <person name="Pursley I."/>
            <person name="Horton D.L."/>
            <person name="Alikhan N.F."/>
            <person name="Baker D."/>
            <person name="Gharbi K."/>
            <person name="Hall N."/>
            <person name="Watson M."/>
            <person name="Adriaenssens E.M."/>
            <person name="Foster-Nyarko E."/>
            <person name="Jarju S."/>
            <person name="Secka A."/>
            <person name="Antonio M."/>
            <person name="Oren A."/>
            <person name="Chaudhuri R.R."/>
            <person name="La Ragione R."/>
            <person name="Hildebrand F."/>
            <person name="Pallen M.J."/>
        </authorList>
    </citation>
    <scope>NUCLEOTIDE SEQUENCE</scope>
    <source>
        <strain evidence="1">CHK136-897</strain>
    </source>
</reference>
<evidence type="ECO:0000313" key="1">
    <source>
        <dbReference type="EMBL" id="HIU65626.1"/>
    </source>
</evidence>
<reference evidence="1" key="1">
    <citation type="submission" date="2020-10" db="EMBL/GenBank/DDBJ databases">
        <authorList>
            <person name="Gilroy R."/>
        </authorList>
    </citation>
    <scope>NUCLEOTIDE SEQUENCE</scope>
    <source>
        <strain evidence="1">CHK136-897</strain>
    </source>
</reference>
<name>A0A9D1MSY2_9PROT</name>